<evidence type="ECO:0000256" key="5">
    <source>
        <dbReference type="ARBA" id="ARBA00022833"/>
    </source>
</evidence>
<keyword evidence="6" id="KW-0546">Nucleotide metabolism</keyword>
<sequence length="274" mass="30851">MSSLAQFCVDLPKVELHAHINGSISPKTMRQLVERKKEVSPELASFVIPSDLERIDDFFPLFKFIYQLTDDEEAVRIATRSVIEEFAQDGVRYLELRTTPRQNKDTGMTKKTYLAAVLDAVNEPRTDIMVRLIVSIDRRNTLQEAQEAVDLALEFRDRGIVGLDLCGDVMQGSFDALRPAFDRAQAAGFKITLHFNEVQENVVEAPSLLAIHPDRLGHATLLDDFSRQVIYKEAIPVEICMTSNVLCKTVPSYADHHVKALLLEKHPFVLCANG</sequence>
<dbReference type="GO" id="GO:0046103">
    <property type="term" value="P:inosine biosynthetic process"/>
    <property type="evidence" value="ECO:0007669"/>
    <property type="project" value="TreeGrafter"/>
</dbReference>
<dbReference type="InParanoid" id="A0A1X2H0Q5"/>
<evidence type="ECO:0000313" key="9">
    <source>
        <dbReference type="EMBL" id="ORY90998.1"/>
    </source>
</evidence>
<dbReference type="FunCoup" id="A0A1X2H0Q5">
    <property type="interactions" value="188"/>
</dbReference>
<comment type="catalytic activity">
    <reaction evidence="7">
        <text>N(6)-methyl-AMP + H2O + H(+) = IMP + methylamine</text>
        <dbReference type="Rhea" id="RHEA:16001"/>
        <dbReference type="ChEBI" id="CHEBI:15377"/>
        <dbReference type="ChEBI" id="CHEBI:15378"/>
        <dbReference type="ChEBI" id="CHEBI:58053"/>
        <dbReference type="ChEBI" id="CHEBI:59338"/>
        <dbReference type="ChEBI" id="CHEBI:144842"/>
    </reaction>
    <physiologicalReaction direction="left-to-right" evidence="7">
        <dbReference type="Rhea" id="RHEA:16002"/>
    </physiologicalReaction>
</comment>
<comment type="cofactor">
    <cofactor evidence="1">
        <name>Zn(2+)</name>
        <dbReference type="ChEBI" id="CHEBI:29105"/>
    </cofactor>
</comment>
<dbReference type="InterPro" id="IPR001365">
    <property type="entry name" value="A_deaminase_dom"/>
</dbReference>
<keyword evidence="5" id="KW-0862">Zinc</keyword>
<dbReference type="InterPro" id="IPR006330">
    <property type="entry name" value="Ado/ade_deaminase"/>
</dbReference>
<dbReference type="PANTHER" id="PTHR11409:SF42">
    <property type="entry name" value="ADENOSINE DEAMINASE-LIKE PROTEIN"/>
    <property type="match status" value="1"/>
</dbReference>
<evidence type="ECO:0000256" key="6">
    <source>
        <dbReference type="ARBA" id="ARBA00023080"/>
    </source>
</evidence>
<gene>
    <name evidence="9" type="ORF">BCR43DRAFT_92895</name>
</gene>
<evidence type="ECO:0000256" key="4">
    <source>
        <dbReference type="ARBA" id="ARBA00022801"/>
    </source>
</evidence>
<name>A0A1X2H0Q5_SYNRA</name>
<evidence type="ECO:0000256" key="7">
    <source>
        <dbReference type="ARBA" id="ARBA00048787"/>
    </source>
</evidence>
<accession>A0A1X2H0Q5</accession>
<evidence type="ECO:0000313" key="10">
    <source>
        <dbReference type="Proteomes" id="UP000242180"/>
    </source>
</evidence>
<keyword evidence="10" id="KW-1185">Reference proteome</keyword>
<dbReference type="AlphaFoldDB" id="A0A1X2H0Q5"/>
<dbReference type="GO" id="GO:0009117">
    <property type="term" value="P:nucleotide metabolic process"/>
    <property type="evidence" value="ECO:0007669"/>
    <property type="project" value="UniProtKB-KW"/>
</dbReference>
<evidence type="ECO:0000256" key="3">
    <source>
        <dbReference type="ARBA" id="ARBA00022723"/>
    </source>
</evidence>
<feature type="domain" description="Adenosine deaminase" evidence="8">
    <location>
        <begin position="12"/>
        <end position="269"/>
    </location>
</feature>
<dbReference type="EMBL" id="MCGN01000011">
    <property type="protein sequence ID" value="ORY90998.1"/>
    <property type="molecule type" value="Genomic_DNA"/>
</dbReference>
<dbReference type="InterPro" id="IPR032466">
    <property type="entry name" value="Metal_Hydrolase"/>
</dbReference>
<proteinExistence type="inferred from homology"/>
<dbReference type="GO" id="GO:0006154">
    <property type="term" value="P:adenosine catabolic process"/>
    <property type="evidence" value="ECO:0007669"/>
    <property type="project" value="TreeGrafter"/>
</dbReference>
<organism evidence="9 10">
    <name type="scientific">Syncephalastrum racemosum</name>
    <name type="common">Filamentous fungus</name>
    <dbReference type="NCBI Taxonomy" id="13706"/>
    <lineage>
        <taxon>Eukaryota</taxon>
        <taxon>Fungi</taxon>
        <taxon>Fungi incertae sedis</taxon>
        <taxon>Mucoromycota</taxon>
        <taxon>Mucoromycotina</taxon>
        <taxon>Mucoromycetes</taxon>
        <taxon>Mucorales</taxon>
        <taxon>Syncephalastraceae</taxon>
        <taxon>Syncephalastrum</taxon>
    </lineage>
</organism>
<dbReference type="STRING" id="13706.A0A1X2H0Q5"/>
<dbReference type="Proteomes" id="UP000242180">
    <property type="component" value="Unassembled WGS sequence"/>
</dbReference>
<evidence type="ECO:0000256" key="2">
    <source>
        <dbReference type="ARBA" id="ARBA00006676"/>
    </source>
</evidence>
<dbReference type="OMA" id="RGWFRFQ"/>
<dbReference type="GO" id="GO:0046872">
    <property type="term" value="F:metal ion binding"/>
    <property type="evidence" value="ECO:0007669"/>
    <property type="project" value="UniProtKB-KW"/>
</dbReference>
<dbReference type="PANTHER" id="PTHR11409">
    <property type="entry name" value="ADENOSINE DEAMINASE"/>
    <property type="match status" value="1"/>
</dbReference>
<comment type="caution">
    <text evidence="9">The sequence shown here is derived from an EMBL/GenBank/DDBJ whole genome shotgun (WGS) entry which is preliminary data.</text>
</comment>
<dbReference type="GO" id="GO:0004000">
    <property type="term" value="F:adenosine deaminase activity"/>
    <property type="evidence" value="ECO:0007669"/>
    <property type="project" value="TreeGrafter"/>
</dbReference>
<evidence type="ECO:0000256" key="1">
    <source>
        <dbReference type="ARBA" id="ARBA00001947"/>
    </source>
</evidence>
<dbReference type="OrthoDB" id="272271at2759"/>
<dbReference type="Pfam" id="PF00962">
    <property type="entry name" value="A_deaminase"/>
    <property type="match status" value="1"/>
</dbReference>
<dbReference type="Gene3D" id="3.20.20.140">
    <property type="entry name" value="Metal-dependent hydrolases"/>
    <property type="match status" value="1"/>
</dbReference>
<evidence type="ECO:0000259" key="8">
    <source>
        <dbReference type="Pfam" id="PF00962"/>
    </source>
</evidence>
<keyword evidence="4" id="KW-0378">Hydrolase</keyword>
<dbReference type="SUPFAM" id="SSF51556">
    <property type="entry name" value="Metallo-dependent hydrolases"/>
    <property type="match status" value="1"/>
</dbReference>
<comment type="similarity">
    <text evidence="2">Belongs to the metallo-dependent hydrolases superfamily. Adenosine and AMP deaminases family.</text>
</comment>
<reference evidence="9 10" key="1">
    <citation type="submission" date="2016-07" db="EMBL/GenBank/DDBJ databases">
        <title>Pervasive Adenine N6-methylation of Active Genes in Fungi.</title>
        <authorList>
            <consortium name="DOE Joint Genome Institute"/>
            <person name="Mondo S.J."/>
            <person name="Dannebaum R.O."/>
            <person name="Kuo R.C."/>
            <person name="Labutti K."/>
            <person name="Haridas S."/>
            <person name="Kuo A."/>
            <person name="Salamov A."/>
            <person name="Ahrendt S.R."/>
            <person name="Lipzen A."/>
            <person name="Sullivan W."/>
            <person name="Andreopoulos W.B."/>
            <person name="Clum A."/>
            <person name="Lindquist E."/>
            <person name="Daum C."/>
            <person name="Ramamoorthy G.K."/>
            <person name="Gryganskyi A."/>
            <person name="Culley D."/>
            <person name="Magnuson J.K."/>
            <person name="James T.Y."/>
            <person name="O'Malley M.A."/>
            <person name="Stajich J.E."/>
            <person name="Spatafora J.W."/>
            <person name="Visel A."/>
            <person name="Grigoriev I.V."/>
        </authorList>
    </citation>
    <scope>NUCLEOTIDE SEQUENCE [LARGE SCALE GENOMIC DNA]</scope>
    <source>
        <strain evidence="9 10">NRRL 2496</strain>
    </source>
</reference>
<keyword evidence="3" id="KW-0479">Metal-binding</keyword>
<protein>
    <recommendedName>
        <fullName evidence="8">Adenosine deaminase domain-containing protein</fullName>
    </recommendedName>
</protein>